<proteinExistence type="predicted"/>
<name>A0ABQ7ME98_BRACM</name>
<evidence type="ECO:0000313" key="3">
    <source>
        <dbReference type="Proteomes" id="UP000823674"/>
    </source>
</evidence>
<organism evidence="2 3">
    <name type="scientific">Brassica rapa subsp. trilocularis</name>
    <dbReference type="NCBI Taxonomy" id="1813537"/>
    <lineage>
        <taxon>Eukaryota</taxon>
        <taxon>Viridiplantae</taxon>
        <taxon>Streptophyta</taxon>
        <taxon>Embryophyta</taxon>
        <taxon>Tracheophyta</taxon>
        <taxon>Spermatophyta</taxon>
        <taxon>Magnoliopsida</taxon>
        <taxon>eudicotyledons</taxon>
        <taxon>Gunneridae</taxon>
        <taxon>Pentapetalae</taxon>
        <taxon>rosids</taxon>
        <taxon>malvids</taxon>
        <taxon>Brassicales</taxon>
        <taxon>Brassicaceae</taxon>
        <taxon>Brassiceae</taxon>
        <taxon>Brassica</taxon>
    </lineage>
</organism>
<evidence type="ECO:0000256" key="1">
    <source>
        <dbReference type="ARBA" id="ARBA00022741"/>
    </source>
</evidence>
<keyword evidence="1" id="KW-0547">Nucleotide-binding</keyword>
<evidence type="ECO:0000313" key="2">
    <source>
        <dbReference type="EMBL" id="KAG5397081.1"/>
    </source>
</evidence>
<gene>
    <name evidence="2" type="primary">A05g503390.1_BraROA</name>
    <name evidence="2" type="ORF">IGI04_018895</name>
</gene>
<dbReference type="EMBL" id="JADBGQ010000005">
    <property type="protein sequence ID" value="KAG5397081.1"/>
    <property type="molecule type" value="Genomic_DNA"/>
</dbReference>
<dbReference type="Proteomes" id="UP000823674">
    <property type="component" value="Chromosome A05"/>
</dbReference>
<dbReference type="PANTHER" id="PTHR42918:SF9">
    <property type="entry name" value="LYSINE--TRNA LIGASE"/>
    <property type="match status" value="1"/>
</dbReference>
<keyword evidence="3" id="KW-1185">Reference proteome</keyword>
<reference evidence="2 3" key="1">
    <citation type="submission" date="2021-03" db="EMBL/GenBank/DDBJ databases">
        <authorList>
            <person name="King G.J."/>
            <person name="Bancroft I."/>
            <person name="Baten A."/>
            <person name="Bloomfield J."/>
            <person name="Borpatragohain P."/>
            <person name="He Z."/>
            <person name="Irish N."/>
            <person name="Irwin J."/>
            <person name="Liu K."/>
            <person name="Mauleon R.P."/>
            <person name="Moore J."/>
            <person name="Morris R."/>
            <person name="Ostergaard L."/>
            <person name="Wang B."/>
            <person name="Wells R."/>
        </authorList>
    </citation>
    <scope>NUCLEOTIDE SEQUENCE [LARGE SCALE GENOMIC DNA]</scope>
    <source>
        <strain evidence="2">R-o-18</strain>
        <tissue evidence="2">Leaf</tissue>
    </source>
</reference>
<sequence>MCVNPNFIINHPVVKSPLINAIELKKSGVQRQLFANQLKDRQFGDDEAMIFDENYCKAL</sequence>
<accession>A0ABQ7ME98</accession>
<dbReference type="PANTHER" id="PTHR42918">
    <property type="entry name" value="LYSYL-TRNA SYNTHETASE"/>
    <property type="match status" value="1"/>
</dbReference>
<comment type="caution">
    <text evidence="2">The sequence shown here is derived from an EMBL/GenBank/DDBJ whole genome shotgun (WGS) entry which is preliminary data.</text>
</comment>
<protein>
    <submittedName>
        <fullName evidence="2">Uncharacterized protein</fullName>
    </submittedName>
</protein>